<accession>A0A5M9JLH5</accession>
<feature type="compositionally biased region" description="Low complexity" evidence="1">
    <location>
        <begin position="26"/>
        <end position="52"/>
    </location>
</feature>
<feature type="region of interest" description="Disordered" evidence="1">
    <location>
        <begin position="1"/>
        <end position="67"/>
    </location>
</feature>
<dbReference type="EMBL" id="VICG01000010">
    <property type="protein sequence ID" value="KAA8567895.1"/>
    <property type="molecule type" value="Genomic_DNA"/>
</dbReference>
<feature type="compositionally biased region" description="Polar residues" evidence="1">
    <location>
        <begin position="1"/>
        <end position="14"/>
    </location>
</feature>
<gene>
    <name evidence="2" type="ORF">EYC84_008341</name>
</gene>
<keyword evidence="3" id="KW-1185">Reference proteome</keyword>
<evidence type="ECO:0000313" key="3">
    <source>
        <dbReference type="Proteomes" id="UP000322873"/>
    </source>
</evidence>
<protein>
    <submittedName>
        <fullName evidence="2">Uncharacterized protein</fullName>
    </submittedName>
</protein>
<proteinExistence type="predicted"/>
<sequence>MTETSPVSCMTTPTDPMDKRLDSVGRLSASRLRQSRLAVSSTQGSAVGSAGRAARHGIPGHEGILCG</sequence>
<dbReference type="Proteomes" id="UP000322873">
    <property type="component" value="Unassembled WGS sequence"/>
</dbReference>
<evidence type="ECO:0000313" key="2">
    <source>
        <dbReference type="EMBL" id="KAA8567895.1"/>
    </source>
</evidence>
<dbReference type="AlphaFoldDB" id="A0A5M9JLH5"/>
<reference evidence="2 3" key="1">
    <citation type="submission" date="2019-06" db="EMBL/GenBank/DDBJ databases">
        <title>Genome Sequence of the Brown Rot Fungal Pathogen Monilinia fructicola.</title>
        <authorList>
            <person name="De Miccolis Angelini R.M."/>
            <person name="Landi L."/>
            <person name="Abate D."/>
            <person name="Pollastro S."/>
            <person name="Romanazzi G."/>
            <person name="Faretra F."/>
        </authorList>
    </citation>
    <scope>NUCLEOTIDE SEQUENCE [LARGE SCALE GENOMIC DNA]</scope>
    <source>
        <strain evidence="2 3">Mfrc123</strain>
    </source>
</reference>
<organism evidence="2 3">
    <name type="scientific">Monilinia fructicola</name>
    <name type="common">Brown rot fungus</name>
    <name type="synonym">Ciboria fructicola</name>
    <dbReference type="NCBI Taxonomy" id="38448"/>
    <lineage>
        <taxon>Eukaryota</taxon>
        <taxon>Fungi</taxon>
        <taxon>Dikarya</taxon>
        <taxon>Ascomycota</taxon>
        <taxon>Pezizomycotina</taxon>
        <taxon>Leotiomycetes</taxon>
        <taxon>Helotiales</taxon>
        <taxon>Sclerotiniaceae</taxon>
        <taxon>Monilinia</taxon>
    </lineage>
</organism>
<comment type="caution">
    <text evidence="2">The sequence shown here is derived from an EMBL/GenBank/DDBJ whole genome shotgun (WGS) entry which is preliminary data.</text>
</comment>
<evidence type="ECO:0000256" key="1">
    <source>
        <dbReference type="SAM" id="MobiDB-lite"/>
    </source>
</evidence>
<name>A0A5M9JLH5_MONFR</name>